<organism evidence="1 2">
    <name type="scientific">Candidatus Nomurabacteria bacterium GW2011_GWA1_46_11</name>
    <dbReference type="NCBI Taxonomy" id="1618732"/>
    <lineage>
        <taxon>Bacteria</taxon>
        <taxon>Candidatus Nomuraibacteriota</taxon>
    </lineage>
</organism>
<dbReference type="Proteomes" id="UP000034107">
    <property type="component" value="Unassembled WGS sequence"/>
</dbReference>
<dbReference type="EMBL" id="LCLS01000005">
    <property type="protein sequence ID" value="KKU22228.1"/>
    <property type="molecule type" value="Genomic_DNA"/>
</dbReference>
<name>A0A0G1QWQ9_9BACT</name>
<dbReference type="AlphaFoldDB" id="A0A0G1QWQ9"/>
<proteinExistence type="predicted"/>
<dbReference type="SUPFAM" id="SSF109854">
    <property type="entry name" value="DinB/YfiT-like putative metalloenzymes"/>
    <property type="match status" value="1"/>
</dbReference>
<dbReference type="Gene3D" id="1.20.120.450">
    <property type="entry name" value="dinb family like domain"/>
    <property type="match status" value="1"/>
</dbReference>
<evidence type="ECO:0008006" key="3">
    <source>
        <dbReference type="Google" id="ProtNLM"/>
    </source>
</evidence>
<reference evidence="1 2" key="1">
    <citation type="journal article" date="2015" name="Nature">
        <title>rRNA introns, odd ribosomes, and small enigmatic genomes across a large radiation of phyla.</title>
        <authorList>
            <person name="Brown C.T."/>
            <person name="Hug L.A."/>
            <person name="Thomas B.C."/>
            <person name="Sharon I."/>
            <person name="Castelle C.J."/>
            <person name="Singh A."/>
            <person name="Wilkins M.J."/>
            <person name="Williams K.H."/>
            <person name="Banfield J.F."/>
        </authorList>
    </citation>
    <scope>NUCLEOTIDE SEQUENCE [LARGE SCALE GENOMIC DNA]</scope>
</reference>
<gene>
    <name evidence="1" type="ORF">UX31_C0005G0038</name>
</gene>
<evidence type="ECO:0000313" key="1">
    <source>
        <dbReference type="EMBL" id="KKU22228.1"/>
    </source>
</evidence>
<comment type="caution">
    <text evidence="1">The sequence shown here is derived from an EMBL/GenBank/DDBJ whole genome shotgun (WGS) entry which is preliminary data.</text>
</comment>
<dbReference type="InterPro" id="IPR034660">
    <property type="entry name" value="DinB/YfiT-like"/>
</dbReference>
<evidence type="ECO:0000313" key="2">
    <source>
        <dbReference type="Proteomes" id="UP000034107"/>
    </source>
</evidence>
<protein>
    <recommendedName>
        <fullName evidence="3">DinB-like domain-containing protein</fullName>
    </recommendedName>
</protein>
<accession>A0A0G1QWQ9</accession>
<sequence>MKTDILQEAIESFDAAVLRFPQDKRRIKLFGEWNLQDIIAHVSGWNIARIEEINRLIDGKEITFINDYDEFNRQSILTRRSYDWDYIYKEFLQTSHDLINAYPKIPDNLLNKRIWSDKEFTPSKWIGIDTDHIKEHLVEIEKFVDKP</sequence>